<proteinExistence type="predicted"/>
<name>A0A9X8UJE9_9FIRM</name>
<evidence type="ECO:0000259" key="1">
    <source>
        <dbReference type="PROSITE" id="PS51480"/>
    </source>
</evidence>
<dbReference type="InterPro" id="IPR033470">
    <property type="entry name" value="FakA-like_C"/>
</dbReference>
<dbReference type="InterPro" id="IPR004007">
    <property type="entry name" value="DhaL_dom"/>
</dbReference>
<dbReference type="Proteomes" id="UP000294682">
    <property type="component" value="Unassembled WGS sequence"/>
</dbReference>
<dbReference type="InterPro" id="IPR036117">
    <property type="entry name" value="DhaL_dom_sf"/>
</dbReference>
<dbReference type="PANTHER" id="PTHR33434">
    <property type="entry name" value="DEGV DOMAIN-CONTAINING PROTEIN DR_1986-RELATED"/>
    <property type="match status" value="1"/>
</dbReference>
<gene>
    <name evidence="2" type="ORF">EDD78_1077</name>
</gene>
<evidence type="ECO:0000313" key="3">
    <source>
        <dbReference type="Proteomes" id="UP000294682"/>
    </source>
</evidence>
<dbReference type="InterPro" id="IPR019986">
    <property type="entry name" value="YloV-like"/>
</dbReference>
<dbReference type="PANTHER" id="PTHR33434:SF4">
    <property type="entry name" value="PHOSPHATASE PROTEIN"/>
    <property type="match status" value="1"/>
</dbReference>
<dbReference type="SUPFAM" id="SSF101473">
    <property type="entry name" value="DhaL-like"/>
    <property type="match status" value="1"/>
</dbReference>
<protein>
    <recommendedName>
        <fullName evidence="1">DhaL domain-containing protein</fullName>
    </recommendedName>
</protein>
<organism evidence="2 3">
    <name type="scientific">Harryflintia acetispora</name>
    <dbReference type="NCBI Taxonomy" id="1849041"/>
    <lineage>
        <taxon>Bacteria</taxon>
        <taxon>Bacillati</taxon>
        <taxon>Bacillota</taxon>
        <taxon>Clostridia</taxon>
        <taxon>Eubacteriales</taxon>
        <taxon>Oscillospiraceae</taxon>
        <taxon>Harryflintia</taxon>
    </lineage>
</organism>
<dbReference type="Pfam" id="PF02734">
    <property type="entry name" value="Dak2"/>
    <property type="match status" value="1"/>
</dbReference>
<feature type="domain" description="DhaL" evidence="1">
    <location>
        <begin position="5"/>
        <end position="198"/>
    </location>
</feature>
<dbReference type="InterPro" id="IPR048394">
    <property type="entry name" value="FakA-like_M"/>
</dbReference>
<dbReference type="Pfam" id="PF21645">
    <property type="entry name" value="FakA-like_M"/>
    <property type="match status" value="1"/>
</dbReference>
<dbReference type="AlphaFoldDB" id="A0A9X8UJE9"/>
<keyword evidence="3" id="KW-1185">Reference proteome</keyword>
<evidence type="ECO:0000313" key="2">
    <source>
        <dbReference type="EMBL" id="TCL42906.1"/>
    </source>
</evidence>
<dbReference type="SMART" id="SM01120">
    <property type="entry name" value="Dak2"/>
    <property type="match status" value="1"/>
</dbReference>
<dbReference type="RefSeq" id="WP_132084672.1">
    <property type="nucleotide sequence ID" value="NZ_SLUK01000007.1"/>
</dbReference>
<dbReference type="Gene3D" id="1.25.40.340">
    <property type="match status" value="1"/>
</dbReference>
<dbReference type="PROSITE" id="PS51480">
    <property type="entry name" value="DHAL"/>
    <property type="match status" value="1"/>
</dbReference>
<reference evidence="2 3" key="1">
    <citation type="submission" date="2019-03" db="EMBL/GenBank/DDBJ databases">
        <title>Genomic Encyclopedia of Type Strains, Phase IV (KMG-IV): sequencing the most valuable type-strain genomes for metagenomic binning, comparative biology and taxonomic classification.</title>
        <authorList>
            <person name="Goeker M."/>
        </authorList>
    </citation>
    <scope>NUCLEOTIDE SEQUENCE [LARGE SCALE GENOMIC DNA]</scope>
    <source>
        <strain evidence="2 3">DSM 100433</strain>
    </source>
</reference>
<dbReference type="GO" id="GO:0006071">
    <property type="term" value="P:glycerol metabolic process"/>
    <property type="evidence" value="ECO:0007669"/>
    <property type="project" value="InterPro"/>
</dbReference>
<sequence length="551" mass="59588">MMRGKTLRDAMLSAANNIQAQRQAVDALNVFPVPDGDTGTNMSMTIGNSVRELQGLQDDAPIGQVAQVAASALLRGARGNSGVILSLLFRGFAKGLKDKAEAGPADFALALESGVHSAYKAVMKPTEGTILTVARMASVKARQLADSGCAMEEFWQGVLDAARDALEKTPEQLPVLKKAGVVDAGGRGFVVILEGMASVFLHGVMVQGESEGGDPEPAVEQEYNASGEYETEITYPYCTEFIVMKENERDPLLLRAFLESRGDSVVVVDDEDIIKVHVHTGNPGDALQEGLKFGSLTKIKIENMREQHENRKAMNQPPKMGEEFPYAPVDAGREIGFVAVAAGDGVRELFLDLGVDRVVSGGQTMNPSTDDILCAVQSVPAKYVFVLPNNKNIIMAAEQAGRLADREVCVLQSRTIPQGMAAMLAFEQEESPERNSTLMTQAMEKVETGLITFAARDSDFDGHSIKKGELLALDGGKLLFTDTNIEKTLIKLTRSLMDKDTGFVTVLYGEDIEEDRAAQLESALREKLPDDVELSFISGGQPVYYFIVSVE</sequence>
<dbReference type="GO" id="GO:0004371">
    <property type="term" value="F:glycerone kinase activity"/>
    <property type="evidence" value="ECO:0007669"/>
    <property type="project" value="InterPro"/>
</dbReference>
<comment type="caution">
    <text evidence="2">The sequence shown here is derived from an EMBL/GenBank/DDBJ whole genome shotgun (WGS) entry which is preliminary data.</text>
</comment>
<accession>A0A9X8UJE9</accession>
<dbReference type="SMART" id="SM01121">
    <property type="entry name" value="Dak1_2"/>
    <property type="match status" value="1"/>
</dbReference>
<dbReference type="InterPro" id="IPR050270">
    <property type="entry name" value="DegV_domain_contain"/>
</dbReference>
<dbReference type="Pfam" id="PF13684">
    <property type="entry name" value="FakA-like_C"/>
    <property type="match status" value="1"/>
</dbReference>
<dbReference type="NCBIfam" id="TIGR03599">
    <property type="entry name" value="YloV"/>
    <property type="match status" value="1"/>
</dbReference>
<dbReference type="EMBL" id="SLUK01000007">
    <property type="protein sequence ID" value="TCL42906.1"/>
    <property type="molecule type" value="Genomic_DNA"/>
</dbReference>